<organism evidence="8 9">
    <name type="scientific">Desulfurispirillum indicum (strain ATCC BAA-1389 / DSM 22839 / S5)</name>
    <dbReference type="NCBI Taxonomy" id="653733"/>
    <lineage>
        <taxon>Bacteria</taxon>
        <taxon>Pseudomonadati</taxon>
        <taxon>Chrysiogenota</taxon>
        <taxon>Chrysiogenia</taxon>
        <taxon>Chrysiogenales</taxon>
        <taxon>Chrysiogenaceae</taxon>
        <taxon>Desulfurispirillum</taxon>
    </lineage>
</organism>
<dbReference type="AlphaFoldDB" id="E6W694"/>
<dbReference type="SUPFAM" id="SSF103501">
    <property type="entry name" value="Respiratory nitrate reductase 1 gamma chain"/>
    <property type="match status" value="1"/>
</dbReference>
<dbReference type="GO" id="GO:0046872">
    <property type="term" value="F:metal ion binding"/>
    <property type="evidence" value="ECO:0007669"/>
    <property type="project" value="UniProtKB-KW"/>
</dbReference>
<dbReference type="InterPro" id="IPR017900">
    <property type="entry name" value="4Fe4S_Fe_S_CS"/>
</dbReference>
<keyword evidence="6" id="KW-0472">Membrane</keyword>
<dbReference type="STRING" id="653733.Selin_1395"/>
<dbReference type="PANTHER" id="PTHR43255:SF1">
    <property type="entry name" value="IRON-SULFUR-BINDING OXIDOREDUCTASE FADF-RELATED"/>
    <property type="match status" value="1"/>
</dbReference>
<evidence type="ECO:0000256" key="1">
    <source>
        <dbReference type="ARBA" id="ARBA00022485"/>
    </source>
</evidence>
<dbReference type="GO" id="GO:0051539">
    <property type="term" value="F:4 iron, 4 sulfur cluster binding"/>
    <property type="evidence" value="ECO:0007669"/>
    <property type="project" value="UniProtKB-KW"/>
</dbReference>
<evidence type="ECO:0000256" key="5">
    <source>
        <dbReference type="ARBA" id="ARBA00023014"/>
    </source>
</evidence>
<dbReference type="Pfam" id="PF02754">
    <property type="entry name" value="CCG"/>
    <property type="match status" value="2"/>
</dbReference>
<keyword evidence="5" id="KW-0411">Iron-sulfur</keyword>
<dbReference type="InParanoid" id="E6W694"/>
<evidence type="ECO:0000259" key="7">
    <source>
        <dbReference type="PROSITE" id="PS51379"/>
    </source>
</evidence>
<dbReference type="InterPro" id="IPR051460">
    <property type="entry name" value="HdrC_iron-sulfur_subunit"/>
</dbReference>
<dbReference type="Gene3D" id="1.10.1060.10">
    <property type="entry name" value="Alpha-helical ferredoxin"/>
    <property type="match status" value="1"/>
</dbReference>
<keyword evidence="1" id="KW-0004">4Fe-4S</keyword>
<dbReference type="KEGG" id="din:Selin_1395"/>
<feature type="domain" description="4Fe-4S ferredoxin-type" evidence="7">
    <location>
        <begin position="334"/>
        <end position="364"/>
    </location>
</feature>
<keyword evidence="6" id="KW-1133">Transmembrane helix</keyword>
<evidence type="ECO:0000256" key="3">
    <source>
        <dbReference type="ARBA" id="ARBA00023002"/>
    </source>
</evidence>
<dbReference type="Proteomes" id="UP000002572">
    <property type="component" value="Chromosome"/>
</dbReference>
<keyword evidence="9" id="KW-1185">Reference proteome</keyword>
<dbReference type="Gene3D" id="1.20.950.20">
    <property type="entry name" value="Transmembrane di-heme cytochromes, Chain C"/>
    <property type="match status" value="1"/>
</dbReference>
<keyword evidence="2" id="KW-0479">Metal-binding</keyword>
<dbReference type="GO" id="GO:0005886">
    <property type="term" value="C:plasma membrane"/>
    <property type="evidence" value="ECO:0007669"/>
    <property type="project" value="UniProtKB-SubCell"/>
</dbReference>
<feature type="domain" description="4Fe-4S ferredoxin-type" evidence="7">
    <location>
        <begin position="283"/>
        <end position="312"/>
    </location>
</feature>
<sequence length="659" mass="73380">MEFTREIYWNVGGSALTLVPMYLLSFLAIGIMAWGFWRRIKVYRQGGELTRTDNLRERVISLLKNMLLQTRVMRVRGAGTAHGLFFWGFAILFIGTCLILLQADITDPIFGIQFLKGNFYKVFSLSLDIAGLVAMLMLLGLLVRRYLVRPRGLETSWENAFMHGLLLLILFSGFVLEGARMAVTELGTPLAIWSPVGLVFAHGLKGLGESTLLNLHLYLWWVHFALALLFIVSIPFTKLRHLFTTPANSLLAYRGPMGKMSTLNLEDESAERFGAATVKDLTWKDIFDADACTQCKRCQDRCPAHVTDKPLSPMKVVNQVGEVAFAGGEANLIDTVSRDALWSCTTCRACEDICPASIEHLRKILDMRRNLVLMEGEFPGEEVMAAMENTEVNGNPLGMPFAARGDWAQDLGIRTLAEDADVDILFFVGCYASFDKRNQNVARSFVKLCQQAGVRVGILGKEEKCCGEPMRKLGNEYLYQTLAAENIALMEGYGVKKIVSTCPHCFNTLAKDYQDLGLNVEVEHSTVFLQKLLEAGRLKLSSRDFECTYHDSCYLSRHNEILDPPRQLLKAAGARIVEMERCGMENFCCGAGGGRILAEENLGSRISQHRVEMASQTGAPVLISNCPFCLTMFEDGVKGAELEGDLKPLDIAEILAERL</sequence>
<reference evidence="8 9" key="1">
    <citation type="submission" date="2010-12" db="EMBL/GenBank/DDBJ databases">
        <title>Complete sequence of Desulfurispirillum indicum S5.</title>
        <authorList>
            <consortium name="US DOE Joint Genome Institute"/>
            <person name="Lucas S."/>
            <person name="Copeland A."/>
            <person name="Lapidus A."/>
            <person name="Cheng J.-F."/>
            <person name="Goodwin L."/>
            <person name="Pitluck S."/>
            <person name="Chertkov O."/>
            <person name="Held B."/>
            <person name="Detter J.C."/>
            <person name="Han C."/>
            <person name="Tapia R."/>
            <person name="Land M."/>
            <person name="Hauser L."/>
            <person name="Kyrpides N."/>
            <person name="Ivanova N."/>
            <person name="Mikhailova N."/>
            <person name="Haggblom M."/>
            <person name="Rauschenbach I."/>
            <person name="Bini E."/>
            <person name="Woyke T."/>
        </authorList>
    </citation>
    <scope>NUCLEOTIDE SEQUENCE [LARGE SCALE GENOMIC DNA]</scope>
    <source>
        <strain evidence="9">ATCC BAA-1389 / DSM 22839 / S5</strain>
    </source>
</reference>
<dbReference type="PANTHER" id="PTHR43255">
    <property type="entry name" value="IRON-SULFUR-BINDING OXIDOREDUCTASE FADF-RELATED-RELATED"/>
    <property type="match status" value="1"/>
</dbReference>
<keyword evidence="3" id="KW-0560">Oxidoreductase</keyword>
<dbReference type="PROSITE" id="PS51379">
    <property type="entry name" value="4FE4S_FER_2"/>
    <property type="match status" value="2"/>
</dbReference>
<dbReference type="eggNOG" id="COG2181">
    <property type="taxonomic scope" value="Bacteria"/>
</dbReference>
<accession>E6W694</accession>
<gene>
    <name evidence="8" type="ordered locus">Selin_1395</name>
</gene>
<dbReference type="Pfam" id="PF13237">
    <property type="entry name" value="Fer4_10"/>
    <property type="match status" value="1"/>
</dbReference>
<feature type="transmembrane region" description="Helical" evidence="6">
    <location>
        <begin position="164"/>
        <end position="183"/>
    </location>
</feature>
<evidence type="ECO:0000256" key="2">
    <source>
        <dbReference type="ARBA" id="ARBA00022723"/>
    </source>
</evidence>
<protein>
    <recommendedName>
        <fullName evidence="7">4Fe-4S ferredoxin-type domain-containing protein</fullName>
    </recommendedName>
</protein>
<evidence type="ECO:0000256" key="6">
    <source>
        <dbReference type="SAM" id="Phobius"/>
    </source>
</evidence>
<feature type="transmembrane region" description="Helical" evidence="6">
    <location>
        <begin position="15"/>
        <end position="37"/>
    </location>
</feature>
<keyword evidence="6" id="KW-0812">Transmembrane</keyword>
<dbReference type="InterPro" id="IPR009051">
    <property type="entry name" value="Helical_ferredxn"/>
</dbReference>
<dbReference type="OrthoDB" id="9794954at2"/>
<dbReference type="PROSITE" id="PS00198">
    <property type="entry name" value="4FE4S_FER_1"/>
    <property type="match status" value="2"/>
</dbReference>
<dbReference type="InterPro" id="IPR004017">
    <property type="entry name" value="Cys_rich_dom"/>
</dbReference>
<evidence type="ECO:0000313" key="9">
    <source>
        <dbReference type="Proteomes" id="UP000002572"/>
    </source>
</evidence>
<feature type="transmembrane region" description="Helical" evidence="6">
    <location>
        <begin position="218"/>
        <end position="236"/>
    </location>
</feature>
<proteinExistence type="predicted"/>
<evidence type="ECO:0000313" key="8">
    <source>
        <dbReference type="EMBL" id="ADU66130.1"/>
    </source>
</evidence>
<dbReference type="RefSeq" id="WP_013506011.1">
    <property type="nucleotide sequence ID" value="NC_014836.1"/>
</dbReference>
<feature type="transmembrane region" description="Helical" evidence="6">
    <location>
        <begin position="84"/>
        <end position="103"/>
    </location>
</feature>
<dbReference type="EMBL" id="CP002432">
    <property type="protein sequence ID" value="ADU66130.1"/>
    <property type="molecule type" value="Genomic_DNA"/>
</dbReference>
<dbReference type="HOGENOM" id="CLU_005304_1_0_0"/>
<dbReference type="GO" id="GO:0016491">
    <property type="term" value="F:oxidoreductase activity"/>
    <property type="evidence" value="ECO:0007669"/>
    <property type="project" value="UniProtKB-KW"/>
</dbReference>
<dbReference type="SUPFAM" id="SSF46548">
    <property type="entry name" value="alpha-helical ferredoxin"/>
    <property type="match status" value="1"/>
</dbReference>
<evidence type="ECO:0000256" key="4">
    <source>
        <dbReference type="ARBA" id="ARBA00023004"/>
    </source>
</evidence>
<dbReference type="eggNOG" id="COG0247">
    <property type="taxonomic scope" value="Bacteria"/>
</dbReference>
<feature type="transmembrane region" description="Helical" evidence="6">
    <location>
        <begin position="123"/>
        <end position="143"/>
    </location>
</feature>
<name>E6W694_DESIS</name>
<keyword evidence="4" id="KW-0408">Iron</keyword>
<dbReference type="InterPro" id="IPR036197">
    <property type="entry name" value="NarG-like_sf"/>
</dbReference>
<dbReference type="InterPro" id="IPR017896">
    <property type="entry name" value="4Fe4S_Fe-S-bd"/>
</dbReference>